<reference evidence="6 7" key="1">
    <citation type="journal article" date="2020" name="Nat. Commun.">
        <title>Genome of Tripterygium wilfordii and identification of cytochrome P450 involved in triptolide biosynthesis.</title>
        <authorList>
            <person name="Tu L."/>
            <person name="Su P."/>
            <person name="Zhang Z."/>
            <person name="Gao L."/>
            <person name="Wang J."/>
            <person name="Hu T."/>
            <person name="Zhou J."/>
            <person name="Zhang Y."/>
            <person name="Zhao Y."/>
            <person name="Liu Y."/>
            <person name="Song Y."/>
            <person name="Tong Y."/>
            <person name="Lu Y."/>
            <person name="Yang J."/>
            <person name="Xu C."/>
            <person name="Jia M."/>
            <person name="Peters R.J."/>
            <person name="Huang L."/>
            <person name="Gao W."/>
        </authorList>
    </citation>
    <scope>NUCLEOTIDE SEQUENCE [LARGE SCALE GENOMIC DNA]</scope>
    <source>
        <strain evidence="7">cv. XIE 37</strain>
        <tissue evidence="6">Leaf</tissue>
    </source>
</reference>
<evidence type="ECO:0000256" key="2">
    <source>
        <dbReference type="ARBA" id="ARBA00022884"/>
    </source>
</evidence>
<keyword evidence="7" id="KW-1185">Reference proteome</keyword>
<dbReference type="InterPro" id="IPR014720">
    <property type="entry name" value="dsRBD_dom"/>
</dbReference>
<organism evidence="6 7">
    <name type="scientific">Tripterygium wilfordii</name>
    <name type="common">Thunder God vine</name>
    <dbReference type="NCBI Taxonomy" id="458696"/>
    <lineage>
        <taxon>Eukaryota</taxon>
        <taxon>Viridiplantae</taxon>
        <taxon>Streptophyta</taxon>
        <taxon>Embryophyta</taxon>
        <taxon>Tracheophyta</taxon>
        <taxon>Spermatophyta</taxon>
        <taxon>Magnoliopsida</taxon>
        <taxon>eudicotyledons</taxon>
        <taxon>Gunneridae</taxon>
        <taxon>Pentapetalae</taxon>
        <taxon>rosids</taxon>
        <taxon>fabids</taxon>
        <taxon>Celastrales</taxon>
        <taxon>Celastraceae</taxon>
        <taxon>Tripterygium</taxon>
    </lineage>
</organism>
<evidence type="ECO:0000256" key="1">
    <source>
        <dbReference type="ARBA" id="ARBA00022737"/>
    </source>
</evidence>
<comment type="caution">
    <text evidence="6">The sequence shown here is derived from an EMBL/GenBank/DDBJ whole genome shotgun (WGS) entry which is preliminary data.</text>
</comment>
<feature type="domain" description="DRBM" evidence="5">
    <location>
        <begin position="135"/>
        <end position="204"/>
    </location>
</feature>
<accession>A0A7J7CY26</accession>
<keyword evidence="1" id="KW-0677">Repeat</keyword>
<dbReference type="Pfam" id="PF00035">
    <property type="entry name" value="dsrm"/>
    <property type="match status" value="2"/>
</dbReference>
<dbReference type="AlphaFoldDB" id="A0A7J7CY26"/>
<feature type="compositionally biased region" description="Low complexity" evidence="4">
    <location>
        <begin position="106"/>
        <end position="128"/>
    </location>
</feature>
<evidence type="ECO:0000256" key="3">
    <source>
        <dbReference type="PROSITE-ProRule" id="PRU00266"/>
    </source>
</evidence>
<gene>
    <name evidence="6" type="ORF">HS088_TW12G00198</name>
</gene>
<dbReference type="PANTHER" id="PTHR46031">
    <property type="match status" value="1"/>
</dbReference>
<name>A0A7J7CY26_TRIWF</name>
<dbReference type="Gene3D" id="3.30.160.20">
    <property type="match status" value="2"/>
</dbReference>
<feature type="domain" description="DRBM" evidence="5">
    <location>
        <begin position="220"/>
        <end position="287"/>
    </location>
</feature>
<dbReference type="SUPFAM" id="SSF54768">
    <property type="entry name" value="dsRNA-binding domain-like"/>
    <property type="match status" value="2"/>
</dbReference>
<dbReference type="SMART" id="SM00358">
    <property type="entry name" value="DSRM"/>
    <property type="match status" value="2"/>
</dbReference>
<evidence type="ECO:0000256" key="4">
    <source>
        <dbReference type="SAM" id="MobiDB-lite"/>
    </source>
</evidence>
<dbReference type="PROSITE" id="PS50137">
    <property type="entry name" value="DS_RBD"/>
    <property type="match status" value="2"/>
</dbReference>
<dbReference type="PANTHER" id="PTHR46031:SF37">
    <property type="entry name" value="DRBM DOMAIN-CONTAINING PROTEIN"/>
    <property type="match status" value="1"/>
</dbReference>
<evidence type="ECO:0000313" key="7">
    <source>
        <dbReference type="Proteomes" id="UP000593562"/>
    </source>
</evidence>
<evidence type="ECO:0000259" key="5">
    <source>
        <dbReference type="PROSITE" id="PS50137"/>
    </source>
</evidence>
<evidence type="ECO:0000313" key="6">
    <source>
        <dbReference type="EMBL" id="KAF5739002.1"/>
    </source>
</evidence>
<dbReference type="Proteomes" id="UP000593562">
    <property type="component" value="Unassembled WGS sequence"/>
</dbReference>
<dbReference type="InParanoid" id="A0A7J7CY26"/>
<sequence>MGQNLHFIFFTHSLTGALFRSCRFHPHKHKTWTSFMADSSQVYVPFIPGALPLHKLKPWTSLMVDSSQVYAPFKAEDLNSTMPQPELPDAEDRAPTHDPVVQTESVPGHPAPALGLAPVPASASSSPADTPQKMMHKNRLQEYTQRASLPLPTYQTVNLGSQHAPNFRSTVLVDGATYSSPNTFPHRKTAEQDAARVALECLPEKIKYEGPPIICEETTFCKSILNEYAVKMNFDIPAYNTVQSEGSLPCFTSSLVFNAVFYTGKAGKNKKEAEQLAARAVILSLLGDNRTGTILYEIIKSKDKLYAALHKGKNFQTHHNSPLDGGSAGPHYGMPLTQGREVEAFVVPGASSEANQPHHYYKKQKLGPPFVPNHLPITFVAPVSAQPQGDGPSCAKKGKKNKKKAKKKLQTGDELSLAVFPPSQDPPCSVAQ</sequence>
<dbReference type="OrthoDB" id="5988181at2759"/>
<dbReference type="EMBL" id="JAAARO010000012">
    <property type="protein sequence ID" value="KAF5739002.1"/>
    <property type="molecule type" value="Genomic_DNA"/>
</dbReference>
<proteinExistence type="predicted"/>
<protein>
    <submittedName>
        <fullName evidence="6">Double-stranded RNA-binding protein 4 isoform X3</fullName>
    </submittedName>
</protein>
<feature type="compositionally biased region" description="Basic residues" evidence="4">
    <location>
        <begin position="396"/>
        <end position="409"/>
    </location>
</feature>
<feature type="region of interest" description="Disordered" evidence="4">
    <location>
        <begin position="383"/>
        <end position="432"/>
    </location>
</feature>
<keyword evidence="2 3" id="KW-0694">RNA-binding</keyword>
<dbReference type="GO" id="GO:0003723">
    <property type="term" value="F:RNA binding"/>
    <property type="evidence" value="ECO:0007669"/>
    <property type="project" value="UniProtKB-UniRule"/>
</dbReference>
<feature type="region of interest" description="Disordered" evidence="4">
    <location>
        <begin position="78"/>
        <end position="132"/>
    </location>
</feature>